<dbReference type="GO" id="GO:0016020">
    <property type="term" value="C:membrane"/>
    <property type="evidence" value="ECO:0007669"/>
    <property type="project" value="UniProtKB-SubCell"/>
</dbReference>
<dbReference type="PANTHER" id="PTHR43767:SF8">
    <property type="entry name" value="LONG-CHAIN-FATTY-ACID--COA LIGASE"/>
    <property type="match status" value="1"/>
</dbReference>
<dbReference type="Pfam" id="PF00501">
    <property type="entry name" value="AMP-binding"/>
    <property type="match status" value="1"/>
</dbReference>
<dbReference type="SUPFAM" id="SSF56801">
    <property type="entry name" value="Acetyl-CoA synthetase-like"/>
    <property type="match status" value="1"/>
</dbReference>
<dbReference type="Gene3D" id="3.30.300.30">
    <property type="match status" value="1"/>
</dbReference>
<dbReference type="KEGG" id="aaa:Acav_2415"/>
<dbReference type="RefSeq" id="WP_013594830.1">
    <property type="nucleotide sequence ID" value="NC_015138.1"/>
</dbReference>
<dbReference type="InterPro" id="IPR045851">
    <property type="entry name" value="AMP-bd_C_sf"/>
</dbReference>
<proteinExistence type="inferred from homology"/>
<dbReference type="InterPro" id="IPR000873">
    <property type="entry name" value="AMP-dep_synth/lig_dom"/>
</dbReference>
<evidence type="ECO:0000256" key="8">
    <source>
        <dbReference type="ARBA" id="ARBA00042773"/>
    </source>
</evidence>
<organism evidence="12 13">
    <name type="scientific">Paracidovorax avenae (strain ATCC 19860 / DSM 7227 / CCUG 15838 / JCM 20985 / LMG 2117 / NCPPB 1011)</name>
    <name type="common">Acidovorax avenae</name>
    <dbReference type="NCBI Taxonomy" id="643561"/>
    <lineage>
        <taxon>Bacteria</taxon>
        <taxon>Pseudomonadati</taxon>
        <taxon>Pseudomonadota</taxon>
        <taxon>Betaproteobacteria</taxon>
        <taxon>Burkholderiales</taxon>
        <taxon>Comamonadaceae</taxon>
        <taxon>Paracidovorax</taxon>
    </lineage>
</organism>
<accession>F0QD82</accession>
<protein>
    <recommendedName>
        <fullName evidence="7">Long-chain-fatty-acid--CoA ligase</fullName>
        <ecNumber evidence="6">6.2.1.3</ecNumber>
    </recommendedName>
    <alternativeName>
        <fullName evidence="8">Long-chain acyl-CoA synthetase</fullName>
    </alternativeName>
</protein>
<evidence type="ECO:0000256" key="7">
    <source>
        <dbReference type="ARBA" id="ARBA00039545"/>
    </source>
</evidence>
<gene>
    <name evidence="12" type="ordered locus">Acav_2415</name>
</gene>
<feature type="transmembrane region" description="Helical" evidence="9">
    <location>
        <begin position="263"/>
        <end position="283"/>
    </location>
</feature>
<dbReference type="EC" id="6.2.1.3" evidence="6"/>
<dbReference type="PANTHER" id="PTHR43767">
    <property type="entry name" value="LONG-CHAIN-FATTY-ACID--COA LIGASE"/>
    <property type="match status" value="1"/>
</dbReference>
<evidence type="ECO:0000256" key="6">
    <source>
        <dbReference type="ARBA" id="ARBA00026121"/>
    </source>
</evidence>
<evidence type="ECO:0000256" key="1">
    <source>
        <dbReference type="ARBA" id="ARBA00004170"/>
    </source>
</evidence>
<dbReference type="GeneID" id="34238909"/>
<reference evidence="12" key="1">
    <citation type="submission" date="2011-02" db="EMBL/GenBank/DDBJ databases">
        <title>Complete sequence of Acidovorax avenae subsp. avenae ATCC 19860.</title>
        <authorList>
            <consortium name="US DOE Joint Genome Institute"/>
            <person name="Lucas S."/>
            <person name="Copeland A."/>
            <person name="Lapidus A."/>
            <person name="Cheng J.-F."/>
            <person name="Goodwin L."/>
            <person name="Pitluck S."/>
            <person name="Chertkov O."/>
            <person name="Held B."/>
            <person name="Detter J.C."/>
            <person name="Han C."/>
            <person name="Tapia R."/>
            <person name="Land M."/>
            <person name="Hauser L."/>
            <person name="Kyrpides N."/>
            <person name="Ivanova N."/>
            <person name="Ovchinnikova G."/>
            <person name="Pagani I."/>
            <person name="Gordon S."/>
            <person name="Woyke T."/>
        </authorList>
    </citation>
    <scope>NUCLEOTIDE SEQUENCE</scope>
    <source>
        <strain evidence="12">ATCC 19860</strain>
    </source>
</reference>
<dbReference type="InterPro" id="IPR020845">
    <property type="entry name" value="AMP-binding_CS"/>
</dbReference>
<comment type="similarity">
    <text evidence="3">Belongs to the ATP-dependent AMP-binding enzyme family.</text>
</comment>
<dbReference type="Gene3D" id="3.40.50.12780">
    <property type="entry name" value="N-terminal domain of ligase-like"/>
    <property type="match status" value="1"/>
</dbReference>
<keyword evidence="4 12" id="KW-0436">Ligase</keyword>
<dbReference type="HOGENOM" id="CLU_000022_59_7_4"/>
<dbReference type="AlphaFoldDB" id="F0QD82"/>
<sequence>MTALHRGLWEASFPPSLRGYDVDLASLPANAATLATEAAGRYQGNPAFGLVLPTGASTFHSFEDVDALSDAFAAFLVHDMELEAGEVIAVQLPTCLHYPIAVFGAWKAGLIVTNVNPLYTERELRLQLQDSGARLLLASELFLQVAQPVAAELGLRLMTASPWDFFAEPVASAIRDALPASGRPVSDAAPIRMAHALRAGQARSRPTWRNHPVALYQYTGGTTGRSKGAVITHRNILATLQMTRDFLQAYDGPRRGETILTVLPLYHIFAFMVNFLVFFTFGARNLLVPNPRPVANLRRAFEDFEVDWMSGVDTLYAGLLGEPWFQERPPKLRFAFSGGTALRPSTAQAWTALVCPILEGYGMTETTCIVSCNPPTGAPRTGSVGLPMPGCQVRIVDADGNDLGVGERGELLVQGPQVAAGYLNSPQDSASTIADGWLRTGDIAQMDADGHVRIVDRKKDMILVSGFNVYPNEVEDVLAAHPSILEAAVVGVPDAATGEAVRAYVVPRGTGLDTEAIERYCRTQLTAYKVPRQIVFSTQLPKSPVGKILRAQLRTAG</sequence>
<dbReference type="Proteomes" id="UP000002482">
    <property type="component" value="Chromosome"/>
</dbReference>
<dbReference type="PROSITE" id="PS00455">
    <property type="entry name" value="AMP_BINDING"/>
    <property type="match status" value="1"/>
</dbReference>
<evidence type="ECO:0000256" key="5">
    <source>
        <dbReference type="ARBA" id="ARBA00023136"/>
    </source>
</evidence>
<dbReference type="EMBL" id="CP002521">
    <property type="protein sequence ID" value="ADX46327.1"/>
    <property type="molecule type" value="Genomic_DNA"/>
</dbReference>
<evidence type="ECO:0000256" key="9">
    <source>
        <dbReference type="SAM" id="Phobius"/>
    </source>
</evidence>
<dbReference type="FunFam" id="3.30.300.30:FF:000008">
    <property type="entry name" value="2,3-dihydroxybenzoate-AMP ligase"/>
    <property type="match status" value="1"/>
</dbReference>
<keyword evidence="5 9" id="KW-0472">Membrane</keyword>
<evidence type="ECO:0000313" key="13">
    <source>
        <dbReference type="Proteomes" id="UP000002482"/>
    </source>
</evidence>
<feature type="domain" description="AMP-dependent synthetase/ligase" evidence="10">
    <location>
        <begin position="37"/>
        <end position="423"/>
    </location>
</feature>
<dbReference type="OrthoDB" id="9766486at2"/>
<keyword evidence="9" id="KW-1133">Transmembrane helix</keyword>
<evidence type="ECO:0000256" key="4">
    <source>
        <dbReference type="ARBA" id="ARBA00022598"/>
    </source>
</evidence>
<keyword evidence="13" id="KW-1185">Reference proteome</keyword>
<dbReference type="Pfam" id="PF13193">
    <property type="entry name" value="AMP-binding_C"/>
    <property type="match status" value="1"/>
</dbReference>
<evidence type="ECO:0000313" key="12">
    <source>
        <dbReference type="EMBL" id="ADX46327.1"/>
    </source>
</evidence>
<evidence type="ECO:0000256" key="2">
    <source>
        <dbReference type="ARBA" id="ARBA00005005"/>
    </source>
</evidence>
<dbReference type="InterPro" id="IPR025110">
    <property type="entry name" value="AMP-bd_C"/>
</dbReference>
<comment type="subcellular location">
    <subcellularLocation>
        <location evidence="1">Membrane</location>
        <topology evidence="1">Peripheral membrane protein</topology>
    </subcellularLocation>
</comment>
<dbReference type="InterPro" id="IPR042099">
    <property type="entry name" value="ANL_N_sf"/>
</dbReference>
<evidence type="ECO:0000256" key="3">
    <source>
        <dbReference type="ARBA" id="ARBA00006432"/>
    </source>
</evidence>
<dbReference type="GO" id="GO:0004467">
    <property type="term" value="F:long-chain fatty acid-CoA ligase activity"/>
    <property type="evidence" value="ECO:0007669"/>
    <property type="project" value="UniProtKB-EC"/>
</dbReference>
<evidence type="ECO:0000259" key="11">
    <source>
        <dbReference type="Pfam" id="PF13193"/>
    </source>
</evidence>
<keyword evidence="9" id="KW-0812">Transmembrane</keyword>
<comment type="pathway">
    <text evidence="2">Lipid metabolism; fatty acid beta-oxidation.</text>
</comment>
<dbReference type="InterPro" id="IPR050237">
    <property type="entry name" value="ATP-dep_AMP-bd_enzyme"/>
</dbReference>
<evidence type="ECO:0000259" key="10">
    <source>
        <dbReference type="Pfam" id="PF00501"/>
    </source>
</evidence>
<name>F0QD82_PARA1</name>
<feature type="domain" description="AMP-binding enzyme C-terminal" evidence="11">
    <location>
        <begin position="473"/>
        <end position="547"/>
    </location>
</feature>